<evidence type="ECO:0000313" key="2">
    <source>
        <dbReference type="EnsemblMetazoa" id="SMAR000692-PA"/>
    </source>
</evidence>
<organism evidence="2 3">
    <name type="scientific">Strigamia maritima</name>
    <name type="common">European centipede</name>
    <name type="synonym">Geophilus maritimus</name>
    <dbReference type="NCBI Taxonomy" id="126957"/>
    <lineage>
        <taxon>Eukaryota</taxon>
        <taxon>Metazoa</taxon>
        <taxon>Ecdysozoa</taxon>
        <taxon>Arthropoda</taxon>
        <taxon>Myriapoda</taxon>
        <taxon>Chilopoda</taxon>
        <taxon>Pleurostigmophora</taxon>
        <taxon>Geophilomorpha</taxon>
        <taxon>Linotaeniidae</taxon>
        <taxon>Strigamia</taxon>
    </lineage>
</organism>
<name>T1IIJ3_STRMM</name>
<accession>T1IIJ3</accession>
<evidence type="ECO:0000313" key="3">
    <source>
        <dbReference type="Proteomes" id="UP000014500"/>
    </source>
</evidence>
<feature type="region of interest" description="Disordered" evidence="1">
    <location>
        <begin position="1"/>
        <end position="26"/>
    </location>
</feature>
<dbReference type="Proteomes" id="UP000014500">
    <property type="component" value="Unassembled WGS sequence"/>
</dbReference>
<dbReference type="HOGENOM" id="CLU_2029599_0_0_1"/>
<sequence length="122" mass="13725">MFGGYFKMSTNNQPKRQSILKQAKSPNRSALQDLDLELNLQQIDETKTIRIPPRRVSFASKYQIKEFCVDSESLGISNRTEHATITGSDESSYNSTAVETSNVKLRAEGLEHLLIFVLCNDA</sequence>
<keyword evidence="3" id="KW-1185">Reference proteome</keyword>
<reference evidence="3" key="1">
    <citation type="submission" date="2011-05" db="EMBL/GenBank/DDBJ databases">
        <authorList>
            <person name="Richards S.R."/>
            <person name="Qu J."/>
            <person name="Jiang H."/>
            <person name="Jhangiani S.N."/>
            <person name="Agravi P."/>
            <person name="Goodspeed R."/>
            <person name="Gross S."/>
            <person name="Mandapat C."/>
            <person name="Jackson L."/>
            <person name="Mathew T."/>
            <person name="Pu L."/>
            <person name="Thornton R."/>
            <person name="Saada N."/>
            <person name="Wilczek-Boney K.B."/>
            <person name="Lee S."/>
            <person name="Kovar C."/>
            <person name="Wu Y."/>
            <person name="Scherer S.E."/>
            <person name="Worley K.C."/>
            <person name="Muzny D.M."/>
            <person name="Gibbs R."/>
        </authorList>
    </citation>
    <scope>NUCLEOTIDE SEQUENCE</scope>
    <source>
        <strain evidence="3">Brora</strain>
    </source>
</reference>
<dbReference type="CDD" id="cd21853">
    <property type="entry name" value="KNL1_NTD"/>
    <property type="match status" value="1"/>
</dbReference>
<dbReference type="EMBL" id="JH430174">
    <property type="status" value="NOT_ANNOTATED_CDS"/>
    <property type="molecule type" value="Genomic_DNA"/>
</dbReference>
<proteinExistence type="predicted"/>
<feature type="compositionally biased region" description="Polar residues" evidence="1">
    <location>
        <begin position="8"/>
        <end position="26"/>
    </location>
</feature>
<dbReference type="EnsemblMetazoa" id="SMAR000692-RA">
    <property type="protein sequence ID" value="SMAR000692-PA"/>
    <property type="gene ID" value="SMAR000692"/>
</dbReference>
<protein>
    <submittedName>
        <fullName evidence="2">Uncharacterized protein</fullName>
    </submittedName>
</protein>
<dbReference type="AlphaFoldDB" id="T1IIJ3"/>
<evidence type="ECO:0000256" key="1">
    <source>
        <dbReference type="SAM" id="MobiDB-lite"/>
    </source>
</evidence>
<reference evidence="2" key="2">
    <citation type="submission" date="2015-02" db="UniProtKB">
        <authorList>
            <consortium name="EnsemblMetazoa"/>
        </authorList>
    </citation>
    <scope>IDENTIFICATION</scope>
</reference>